<dbReference type="Proteomes" id="UP000001548">
    <property type="component" value="Unassembled WGS sequence"/>
</dbReference>
<dbReference type="InterPro" id="IPR027417">
    <property type="entry name" value="P-loop_NTPase"/>
</dbReference>
<dbReference type="EMBL" id="AACB03000001">
    <property type="protein sequence ID" value="KAE8305798.1"/>
    <property type="molecule type" value="Genomic_DNA"/>
</dbReference>
<dbReference type="Pfam" id="PF01121">
    <property type="entry name" value="CoaE"/>
    <property type="match status" value="1"/>
</dbReference>
<dbReference type="PANTHER" id="PTHR10695:SF46">
    <property type="entry name" value="BIFUNCTIONAL COENZYME A SYNTHASE-RELATED"/>
    <property type="match status" value="1"/>
</dbReference>
<dbReference type="SUPFAM" id="SSF52540">
    <property type="entry name" value="P-loop containing nucleoside triphosphate hydrolases"/>
    <property type="match status" value="1"/>
</dbReference>
<dbReference type="HAMAP" id="MF_00376">
    <property type="entry name" value="Dephospho_CoA_kinase"/>
    <property type="match status" value="1"/>
</dbReference>
<protein>
    <submittedName>
        <fullName evidence="1">Dephospho-CoA kinase</fullName>
    </submittedName>
</protein>
<dbReference type="PANTHER" id="PTHR10695">
    <property type="entry name" value="DEPHOSPHO-COA KINASE-RELATED"/>
    <property type="match status" value="1"/>
</dbReference>
<dbReference type="CDD" id="cd02022">
    <property type="entry name" value="DPCK"/>
    <property type="match status" value="1"/>
</dbReference>
<comment type="caution">
    <text evidence="1">The sequence shown here is derived from an EMBL/GenBank/DDBJ whole genome shotgun (WGS) entry which is preliminary data.</text>
</comment>
<dbReference type="GO" id="GO:0005524">
    <property type="term" value="F:ATP binding"/>
    <property type="evidence" value="ECO:0007669"/>
    <property type="project" value="InterPro"/>
</dbReference>
<dbReference type="HOGENOM" id="CLU_057180_0_0_1"/>
<evidence type="ECO:0000313" key="2">
    <source>
        <dbReference type="Proteomes" id="UP000001548"/>
    </source>
</evidence>
<dbReference type="NCBIfam" id="TIGR00152">
    <property type="entry name" value="dephospho-CoA kinase"/>
    <property type="match status" value="1"/>
</dbReference>
<dbReference type="PROSITE" id="PS51219">
    <property type="entry name" value="DPCK"/>
    <property type="match status" value="1"/>
</dbReference>
<dbReference type="KEGG" id="gla:GL50803_0016483"/>
<dbReference type="STRING" id="184922.A8BEC3"/>
<dbReference type="AlphaFoldDB" id="A8BEC3"/>
<name>A8BEC3_GIAIC</name>
<dbReference type="FunFam" id="3.40.50.300:FF:004365">
    <property type="entry name" value="Dephospho-CoA kinase"/>
    <property type="match status" value="1"/>
</dbReference>
<reference evidence="1 2" key="1">
    <citation type="journal article" date="2007" name="Science">
        <title>Genomic minimalism in the early diverging intestinal parasite Giardia lamblia.</title>
        <authorList>
            <person name="Morrison H.G."/>
            <person name="McArthur A.G."/>
            <person name="Gillin F.D."/>
            <person name="Aley S.B."/>
            <person name="Adam R.D."/>
            <person name="Olsen G.J."/>
            <person name="Best A.A."/>
            <person name="Cande W.Z."/>
            <person name="Chen F."/>
            <person name="Cipriano M.J."/>
            <person name="Davids B.J."/>
            <person name="Dawson S.C."/>
            <person name="Elmendorf H.G."/>
            <person name="Hehl A.B."/>
            <person name="Holder M.E."/>
            <person name="Huse S.M."/>
            <person name="Kim U.U."/>
            <person name="Lasek-Nesselquist E."/>
            <person name="Manning G."/>
            <person name="Nigam A."/>
            <person name="Nixon J.E."/>
            <person name="Palm D."/>
            <person name="Passamaneck N.E."/>
            <person name="Prabhu A."/>
            <person name="Reich C.I."/>
            <person name="Reiner D.S."/>
            <person name="Samuelson J."/>
            <person name="Svard S.G."/>
            <person name="Sogin M.L."/>
        </authorList>
    </citation>
    <scope>NUCLEOTIDE SEQUENCE [LARGE SCALE GENOMIC DNA]</scope>
    <source>
        <strain evidence="1 2">WB C6</strain>
    </source>
</reference>
<keyword evidence="1" id="KW-0808">Transferase</keyword>
<dbReference type="Gene3D" id="3.40.50.300">
    <property type="entry name" value="P-loop containing nucleotide triphosphate hydrolases"/>
    <property type="match status" value="1"/>
</dbReference>
<dbReference type="GO" id="GO:0004140">
    <property type="term" value="F:dephospho-CoA kinase activity"/>
    <property type="evidence" value="ECO:0000318"/>
    <property type="project" value="GO_Central"/>
</dbReference>
<dbReference type="VEuPathDB" id="GiardiaDB:GL50803_16483"/>
<dbReference type="OMA" id="CQMDIEQ"/>
<evidence type="ECO:0000313" key="1">
    <source>
        <dbReference type="EMBL" id="KAE8305798.1"/>
    </source>
</evidence>
<dbReference type="RefSeq" id="XP_001707638.1">
    <property type="nucleotide sequence ID" value="XM_001707586.1"/>
</dbReference>
<dbReference type="InterPro" id="IPR001977">
    <property type="entry name" value="Depp_CoAkinase"/>
</dbReference>
<organism evidence="1 2">
    <name type="scientific">Giardia intestinalis (strain ATCC 50803 / WB clone C6)</name>
    <name type="common">Giardia lamblia</name>
    <dbReference type="NCBI Taxonomy" id="184922"/>
    <lineage>
        <taxon>Eukaryota</taxon>
        <taxon>Metamonada</taxon>
        <taxon>Diplomonadida</taxon>
        <taxon>Hexamitidae</taxon>
        <taxon>Giardiinae</taxon>
        <taxon>Giardia</taxon>
    </lineage>
</organism>
<gene>
    <name evidence="1" type="ORF">GL50803_0016483</name>
</gene>
<keyword evidence="2" id="KW-1185">Reference proteome</keyword>
<dbReference type="GO" id="GO:0015937">
    <property type="term" value="P:coenzyme A biosynthetic process"/>
    <property type="evidence" value="ECO:0000318"/>
    <property type="project" value="GO_Central"/>
</dbReference>
<dbReference type="GeneID" id="5700540"/>
<accession>A8BEC3</accession>
<dbReference type="FunCoup" id="A8BEC3">
    <property type="interactions" value="67"/>
</dbReference>
<sequence>MRLFVLTGAIGCGKSTFASFLNKNGVAIIDTDVLSHQVVEPGMPGHAAILAQFGPSFFSENVLDRKKLADHVFSDATGDLRRKLEQCTHPYINSMVSQQLRRIFLRQKQTKGVPTDCVVHASPKAVCVVIPLYFEVGLDKRGLLSAAPVVACVLKSVDVQIARLKSRSCLSLDEQEALARISHQMSMEEKASRASYVVENDGPIEELEEHAGYFVTSVMPKLKSRRIALPTIIHRYFEEGFWNLVLEVVLLLIIIARLVYKARYGGKSPLMYVLDKIRKPSDGDKRE</sequence>
<proteinExistence type="inferred from homology"/>
<keyword evidence="1" id="KW-0418">Kinase</keyword>